<dbReference type="Gene3D" id="3.40.50.2300">
    <property type="match status" value="1"/>
</dbReference>
<dbReference type="InterPro" id="IPR000792">
    <property type="entry name" value="Tscrpt_reg_LuxR_C"/>
</dbReference>
<dbReference type="RefSeq" id="WP_110105786.1">
    <property type="nucleotide sequence ID" value="NZ_JACBZZ010000001.1"/>
</dbReference>
<gene>
    <name evidence="3" type="ORF">CVS29_07860</name>
</gene>
<dbReference type="SUPFAM" id="SSF46894">
    <property type="entry name" value="C-terminal effector domain of the bipartite response regulators"/>
    <property type="match status" value="1"/>
</dbReference>
<evidence type="ECO:0000256" key="1">
    <source>
        <dbReference type="ARBA" id="ARBA00022553"/>
    </source>
</evidence>
<dbReference type="PRINTS" id="PR00038">
    <property type="entry name" value="HTHLUXR"/>
</dbReference>
<dbReference type="EMBL" id="QHLZ01000004">
    <property type="protein sequence ID" value="PXA65920.1"/>
    <property type="molecule type" value="Genomic_DNA"/>
</dbReference>
<evidence type="ECO:0000313" key="4">
    <source>
        <dbReference type="Proteomes" id="UP000246303"/>
    </source>
</evidence>
<dbReference type="Pfam" id="PF00072">
    <property type="entry name" value="Response_reg"/>
    <property type="match status" value="1"/>
</dbReference>
<dbReference type="GO" id="GO:0003677">
    <property type="term" value="F:DNA binding"/>
    <property type="evidence" value="ECO:0007669"/>
    <property type="project" value="UniProtKB-KW"/>
</dbReference>
<dbReference type="CDD" id="cd06170">
    <property type="entry name" value="LuxR_C_like"/>
    <property type="match status" value="1"/>
</dbReference>
<protein>
    <submittedName>
        <fullName evidence="3">DNA-binding response regulator</fullName>
    </submittedName>
</protein>
<dbReference type="InterPro" id="IPR001789">
    <property type="entry name" value="Sig_transdc_resp-reg_receiver"/>
</dbReference>
<dbReference type="InterPro" id="IPR058245">
    <property type="entry name" value="NreC/VraR/RcsB-like_REC"/>
</dbReference>
<dbReference type="PANTHER" id="PTHR43214:SF43">
    <property type="entry name" value="TWO-COMPONENT RESPONSE REGULATOR"/>
    <property type="match status" value="1"/>
</dbReference>
<dbReference type="CDD" id="cd17535">
    <property type="entry name" value="REC_NarL-like"/>
    <property type="match status" value="1"/>
</dbReference>
<proteinExistence type="predicted"/>
<keyword evidence="2 3" id="KW-0238">DNA-binding</keyword>
<comment type="caution">
    <text evidence="3">The sequence shown here is derived from an EMBL/GenBank/DDBJ whole genome shotgun (WGS) entry which is preliminary data.</text>
</comment>
<dbReference type="SMART" id="SM00421">
    <property type="entry name" value="HTH_LUXR"/>
    <property type="match status" value="1"/>
</dbReference>
<organism evidence="3 4">
    <name type="scientific">Arthrobacter psychrochitiniphilus</name>
    <dbReference type="NCBI Taxonomy" id="291045"/>
    <lineage>
        <taxon>Bacteria</taxon>
        <taxon>Bacillati</taxon>
        <taxon>Actinomycetota</taxon>
        <taxon>Actinomycetes</taxon>
        <taxon>Micrococcales</taxon>
        <taxon>Micrococcaceae</taxon>
        <taxon>Arthrobacter</taxon>
    </lineage>
</organism>
<accession>A0A2V3DRZ8</accession>
<dbReference type="SUPFAM" id="SSF52172">
    <property type="entry name" value="CheY-like"/>
    <property type="match status" value="1"/>
</dbReference>
<evidence type="ECO:0000313" key="3">
    <source>
        <dbReference type="EMBL" id="PXA65920.1"/>
    </source>
</evidence>
<reference evidence="3 4" key="1">
    <citation type="submission" date="2018-05" db="EMBL/GenBank/DDBJ databases">
        <title>Genetic diversity of glacier-inhabiting Cryobacterium bacteria in China and description of Cryobacterium mengkeensis sp. nov. and Arthrobacter glacialis sp. nov.</title>
        <authorList>
            <person name="Liu Q."/>
            <person name="Xin Y.-H."/>
        </authorList>
    </citation>
    <scope>NUCLEOTIDE SEQUENCE [LARGE SCALE GENOMIC DNA]</scope>
    <source>
        <strain evidence="3 4">GP3</strain>
    </source>
</reference>
<keyword evidence="4" id="KW-1185">Reference proteome</keyword>
<dbReference type="OrthoDB" id="9808843at2"/>
<dbReference type="Pfam" id="PF00196">
    <property type="entry name" value="GerE"/>
    <property type="match status" value="1"/>
</dbReference>
<dbReference type="GO" id="GO:0006355">
    <property type="term" value="P:regulation of DNA-templated transcription"/>
    <property type="evidence" value="ECO:0007669"/>
    <property type="project" value="InterPro"/>
</dbReference>
<sequence>MSVPVDEVQTIEIVIVDDEKFVRGALRTYLSQTKDLVVVAEGENGEDAIRLAREHRPDVMLIDLQMPVMDGVTAIRHIVAQNQEIGILVVTGHISDIHLKAALLAGAGGYVVKDAEPERIVAAVRDVHAGDCPIDPAVAHLLIEDLRGSRPVTRGDQNIELTEREEEVLKLLCDGRSNSEIAAELYLSESTVKYHLVRLGRKFSTRDRLQLVVTALRSGLVS</sequence>
<dbReference type="PROSITE" id="PS00622">
    <property type="entry name" value="HTH_LUXR_1"/>
    <property type="match status" value="1"/>
</dbReference>
<dbReference type="InterPro" id="IPR039420">
    <property type="entry name" value="WalR-like"/>
</dbReference>
<name>A0A2V3DRZ8_9MICC</name>
<dbReference type="InterPro" id="IPR016032">
    <property type="entry name" value="Sig_transdc_resp-reg_C-effctor"/>
</dbReference>
<dbReference type="Proteomes" id="UP000246303">
    <property type="component" value="Unassembled WGS sequence"/>
</dbReference>
<dbReference type="PROSITE" id="PS50043">
    <property type="entry name" value="HTH_LUXR_2"/>
    <property type="match status" value="1"/>
</dbReference>
<dbReference type="PROSITE" id="PS50110">
    <property type="entry name" value="RESPONSE_REGULATORY"/>
    <property type="match status" value="1"/>
</dbReference>
<keyword evidence="1" id="KW-0597">Phosphoprotein</keyword>
<evidence type="ECO:0000256" key="2">
    <source>
        <dbReference type="ARBA" id="ARBA00023125"/>
    </source>
</evidence>
<dbReference type="InterPro" id="IPR011006">
    <property type="entry name" value="CheY-like_superfamily"/>
</dbReference>
<dbReference type="AlphaFoldDB" id="A0A2V3DRZ8"/>
<dbReference type="GO" id="GO:0000160">
    <property type="term" value="P:phosphorelay signal transduction system"/>
    <property type="evidence" value="ECO:0007669"/>
    <property type="project" value="InterPro"/>
</dbReference>
<dbReference type="PANTHER" id="PTHR43214">
    <property type="entry name" value="TWO-COMPONENT RESPONSE REGULATOR"/>
    <property type="match status" value="1"/>
</dbReference>
<dbReference type="SMART" id="SM00448">
    <property type="entry name" value="REC"/>
    <property type="match status" value="1"/>
</dbReference>